<feature type="compositionally biased region" description="Polar residues" evidence="2">
    <location>
        <begin position="1"/>
        <end position="10"/>
    </location>
</feature>
<feature type="compositionally biased region" description="Polar residues" evidence="2">
    <location>
        <begin position="42"/>
        <end position="54"/>
    </location>
</feature>
<dbReference type="EMBL" id="JAYMGO010000227">
    <property type="protein sequence ID" value="KAL1246560.1"/>
    <property type="molecule type" value="Genomic_DNA"/>
</dbReference>
<feature type="domain" description="Integrase catalytic" evidence="3">
    <location>
        <begin position="722"/>
        <end position="926"/>
    </location>
</feature>
<evidence type="ECO:0000256" key="1">
    <source>
        <dbReference type="SAM" id="Coils"/>
    </source>
</evidence>
<dbReference type="PANTHER" id="PTHR47331">
    <property type="entry name" value="PHD-TYPE DOMAIN-CONTAINING PROTEIN"/>
    <property type="match status" value="1"/>
</dbReference>
<evidence type="ECO:0000313" key="4">
    <source>
        <dbReference type="EMBL" id="KAL1246560.1"/>
    </source>
</evidence>
<organism evidence="4 5">
    <name type="scientific">Cirrhinus molitorella</name>
    <name type="common">mud carp</name>
    <dbReference type="NCBI Taxonomy" id="172907"/>
    <lineage>
        <taxon>Eukaryota</taxon>
        <taxon>Metazoa</taxon>
        <taxon>Chordata</taxon>
        <taxon>Craniata</taxon>
        <taxon>Vertebrata</taxon>
        <taxon>Euteleostomi</taxon>
        <taxon>Actinopterygii</taxon>
        <taxon>Neopterygii</taxon>
        <taxon>Teleostei</taxon>
        <taxon>Ostariophysi</taxon>
        <taxon>Cypriniformes</taxon>
        <taxon>Cyprinidae</taxon>
        <taxon>Labeoninae</taxon>
        <taxon>Labeonini</taxon>
        <taxon>Cirrhinus</taxon>
    </lineage>
</organism>
<reference evidence="4 5" key="1">
    <citation type="submission" date="2023-09" db="EMBL/GenBank/DDBJ databases">
        <authorList>
            <person name="Wang M."/>
        </authorList>
    </citation>
    <scope>NUCLEOTIDE SEQUENCE [LARGE SCALE GENOMIC DNA]</scope>
    <source>
        <strain evidence="4">GT-2023</strain>
        <tissue evidence="4">Liver</tissue>
    </source>
</reference>
<evidence type="ECO:0000259" key="3">
    <source>
        <dbReference type="PROSITE" id="PS50994"/>
    </source>
</evidence>
<evidence type="ECO:0000313" key="5">
    <source>
        <dbReference type="Proteomes" id="UP001558613"/>
    </source>
</evidence>
<dbReference type="Gene3D" id="3.30.420.10">
    <property type="entry name" value="Ribonuclease H-like superfamily/Ribonuclease H"/>
    <property type="match status" value="1"/>
</dbReference>
<dbReference type="PROSITE" id="PS50994">
    <property type="entry name" value="INTEGRASE"/>
    <property type="match status" value="1"/>
</dbReference>
<evidence type="ECO:0000256" key="2">
    <source>
        <dbReference type="SAM" id="MobiDB-lite"/>
    </source>
</evidence>
<accession>A0ABR3L0X7</accession>
<dbReference type="InterPro" id="IPR040676">
    <property type="entry name" value="DUF5641"/>
</dbReference>
<keyword evidence="5" id="KW-1185">Reference proteome</keyword>
<feature type="coiled-coil region" evidence="1">
    <location>
        <begin position="140"/>
        <end position="181"/>
    </location>
</feature>
<dbReference type="SUPFAM" id="SSF53098">
    <property type="entry name" value="Ribonuclease H-like"/>
    <property type="match status" value="1"/>
</dbReference>
<protein>
    <recommendedName>
        <fullName evidence="3">Integrase catalytic domain-containing protein</fullName>
    </recommendedName>
</protein>
<keyword evidence="1" id="KW-0175">Coiled coil</keyword>
<name>A0ABR3L0X7_9TELE</name>
<proteinExistence type="predicted"/>
<dbReference type="Pfam" id="PF18701">
    <property type="entry name" value="DUF5641"/>
    <property type="match status" value="1"/>
</dbReference>
<dbReference type="InterPro" id="IPR036397">
    <property type="entry name" value="RNaseH_sf"/>
</dbReference>
<gene>
    <name evidence="4" type="ORF">QQF64_034605</name>
</gene>
<dbReference type="InterPro" id="IPR001584">
    <property type="entry name" value="Integrase_cat-core"/>
</dbReference>
<feature type="region of interest" description="Disordered" evidence="2">
    <location>
        <begin position="1"/>
        <end position="54"/>
    </location>
</feature>
<comment type="caution">
    <text evidence="4">The sequence shown here is derived from an EMBL/GenBank/DDBJ whole genome shotgun (WGS) entry which is preliminary data.</text>
</comment>
<sequence length="1044" mass="118937">MSTHSESGTSAARPKRRPAYLQDYEVDFQRPRRSVPPVSQRNQAVESTDDNFPTHSLASAAQVERVEGPLFPLIPPSLVAREECYDNTHISHRYTPNLSQLSSFPDRNQQPQADANAEFVHLGERDEHQSDHSDASSVKMQRILEENSKLRETQQAIQADLKRIESTNNELIQLLERACNLQRPSATPNVQLTHPSVASHQGAVACDEVWPEPPPPVAYEESRYTRPQERSDLYNSKQRLIMDTRAPPTLTSQLKLAERPMDFNPPSRYEDQQRYDPYPVPQTSSKYVQDQSWDISKHPHLRHSRMMSHSMSPAIAPMDLTERYYKGPSPSIPYFRNKDPSEFARLKMALDNLLPPESTEMFKYQVLVDHLKLDDACLIADSYLHSPTPYRDTMMALNERFGQPHQVALKRIATILDSPDISRNDPSAFEKFSLQVQSLVGLLKTLGREGSIELLCGSHVARLLSKLPPERRADFRRHMLYQPGTTYSLIDLADWLKHESLCQGYDEQTMRKDSRPKPEFRTAPRLRRTSATVLTGSGNSLETYPDVKVDDDKAKMTAKELIGSGHRTWTELLEAIARELHGAAGESGEPTADTYQAAETYILQTVQKESFPEELQRLKMGKDLPHNSRLLTLAPEYDEVTDLIRVGGRLRRAETLDPATKHPVVLDAKHPAVKLLLQDYDKRLCHSGPNRVFAEVRRQFWVLRGREAIRSLQHACMECQRLRAKPSVPKMADLPLARLRLYKPAFYSTGVDCFGPFLVKIGRRVEKRWGILYKCLTTRAVHIDLLHNLDTDSFLMSLRRFIARRGCPKELLSDQGTNFRGGERELCEAFQSMTPDLQQKLKPQKIAFHFNPPAAPHFGGVWEREIRSIKMALSATIGAQSVSEEVLRTVLIEVESILNSKPLGYVSSHISDLDPVTPNLLLMGRLDSSLPAVIYPKEEGLSRRRWRHSQVLADHFWSSFIRHYLPNLQVRQKWNRTVPDITQGTVVMIMDPQHPRAHWPVGKVVGVHHSQDLKVRSVDVEVEGKVYTRPVARLVALPPIPEDE</sequence>
<dbReference type="InterPro" id="IPR012337">
    <property type="entry name" value="RNaseH-like_sf"/>
</dbReference>
<dbReference type="Proteomes" id="UP001558613">
    <property type="component" value="Unassembled WGS sequence"/>
</dbReference>